<comment type="caution">
    <text evidence="6">The sequence shown here is derived from an EMBL/GenBank/DDBJ whole genome shotgun (WGS) entry which is preliminary data.</text>
</comment>
<dbReference type="PANTHER" id="PTHR30055">
    <property type="entry name" value="HTH-TYPE TRANSCRIPTIONAL REGULATOR RUTR"/>
    <property type="match status" value="1"/>
</dbReference>
<keyword evidence="3" id="KW-0804">Transcription</keyword>
<dbReference type="PANTHER" id="PTHR30055:SF220">
    <property type="entry name" value="TETR-FAMILY REGULATORY PROTEIN"/>
    <property type="match status" value="1"/>
</dbReference>
<dbReference type="InterPro" id="IPR025996">
    <property type="entry name" value="MT1864/Rv1816-like_C"/>
</dbReference>
<name>A0A2M7G681_9BACT</name>
<evidence type="ECO:0000313" key="7">
    <source>
        <dbReference type="Proteomes" id="UP000231019"/>
    </source>
</evidence>
<proteinExistence type="predicted"/>
<dbReference type="InterPro" id="IPR001647">
    <property type="entry name" value="HTH_TetR"/>
</dbReference>
<feature type="domain" description="HTH tetR-type" evidence="5">
    <location>
        <begin position="62"/>
        <end position="122"/>
    </location>
</feature>
<dbReference type="SUPFAM" id="SSF46689">
    <property type="entry name" value="Homeodomain-like"/>
    <property type="match status" value="1"/>
</dbReference>
<keyword evidence="2 4" id="KW-0238">DNA-binding</keyword>
<dbReference type="InterPro" id="IPR009057">
    <property type="entry name" value="Homeodomain-like_sf"/>
</dbReference>
<dbReference type="Pfam" id="PF00440">
    <property type="entry name" value="TetR_N"/>
    <property type="match status" value="1"/>
</dbReference>
<accession>A0A2M7G681</accession>
<dbReference type="GO" id="GO:0000976">
    <property type="term" value="F:transcription cis-regulatory region binding"/>
    <property type="evidence" value="ECO:0007669"/>
    <property type="project" value="TreeGrafter"/>
</dbReference>
<gene>
    <name evidence="6" type="ORF">COW36_08320</name>
</gene>
<evidence type="ECO:0000259" key="5">
    <source>
        <dbReference type="PROSITE" id="PS50977"/>
    </source>
</evidence>
<dbReference type="SUPFAM" id="SSF48498">
    <property type="entry name" value="Tetracyclin repressor-like, C-terminal domain"/>
    <property type="match status" value="1"/>
</dbReference>
<dbReference type="GO" id="GO:0003700">
    <property type="term" value="F:DNA-binding transcription factor activity"/>
    <property type="evidence" value="ECO:0007669"/>
    <property type="project" value="TreeGrafter"/>
</dbReference>
<dbReference type="InterPro" id="IPR036271">
    <property type="entry name" value="Tet_transcr_reg_TetR-rel_C_sf"/>
</dbReference>
<evidence type="ECO:0000313" key="6">
    <source>
        <dbReference type="EMBL" id="PIW17495.1"/>
    </source>
</evidence>
<sequence>MARKKSESEQEASDSLEELSALFSQKLDEIPLTEIVKPVRKVPRPERMKTKAQVKGNAYHHGDLYEALLTATLEQIVKHGVQGISLRGIAQQVGVSAAAPYRHFADKQEMIAAVATRGFEMMASEMQALDLSQTQELSHPLEALRQLARIYFQFAYQYPTYFDLMFGSAIENKELYPELKTASEKTFLNFISAISAAHHKGQLKPFPPEQIALAFWAQLHGYANLMVHQQIHWKNLGADSPEALLETLLKMLFQGLLQSPDTQAD</sequence>
<dbReference type="AlphaFoldDB" id="A0A2M7G681"/>
<dbReference type="PRINTS" id="PR00455">
    <property type="entry name" value="HTHTETR"/>
</dbReference>
<dbReference type="Pfam" id="PF13305">
    <property type="entry name" value="TetR_C_33"/>
    <property type="match status" value="1"/>
</dbReference>
<evidence type="ECO:0000256" key="2">
    <source>
        <dbReference type="ARBA" id="ARBA00023125"/>
    </source>
</evidence>
<reference evidence="6 7" key="1">
    <citation type="submission" date="2017-09" db="EMBL/GenBank/DDBJ databases">
        <title>Depth-based differentiation of microbial function through sediment-hosted aquifers and enrichment of novel symbionts in the deep terrestrial subsurface.</title>
        <authorList>
            <person name="Probst A.J."/>
            <person name="Ladd B."/>
            <person name="Jarett J.K."/>
            <person name="Geller-Mcgrath D.E."/>
            <person name="Sieber C.M."/>
            <person name="Emerson J.B."/>
            <person name="Anantharaman K."/>
            <person name="Thomas B.C."/>
            <person name="Malmstrom R."/>
            <person name="Stieglmeier M."/>
            <person name="Klingl A."/>
            <person name="Woyke T."/>
            <person name="Ryan C.M."/>
            <person name="Banfield J.F."/>
        </authorList>
    </citation>
    <scope>NUCLEOTIDE SEQUENCE [LARGE SCALE GENOMIC DNA]</scope>
    <source>
        <strain evidence="6">CG17_big_fil_post_rev_8_21_14_2_50_48_46</strain>
    </source>
</reference>
<protein>
    <recommendedName>
        <fullName evidence="5">HTH tetR-type domain-containing protein</fullName>
    </recommendedName>
</protein>
<dbReference type="Proteomes" id="UP000231019">
    <property type="component" value="Unassembled WGS sequence"/>
</dbReference>
<dbReference type="Gene3D" id="1.10.357.10">
    <property type="entry name" value="Tetracycline Repressor, domain 2"/>
    <property type="match status" value="1"/>
</dbReference>
<evidence type="ECO:0000256" key="4">
    <source>
        <dbReference type="PROSITE-ProRule" id="PRU00335"/>
    </source>
</evidence>
<organism evidence="6 7">
    <name type="scientific">bacterium (Candidatus Blackallbacteria) CG17_big_fil_post_rev_8_21_14_2_50_48_46</name>
    <dbReference type="NCBI Taxonomy" id="2014261"/>
    <lineage>
        <taxon>Bacteria</taxon>
        <taxon>Candidatus Blackallbacteria</taxon>
    </lineage>
</organism>
<evidence type="ECO:0000256" key="1">
    <source>
        <dbReference type="ARBA" id="ARBA00023015"/>
    </source>
</evidence>
<dbReference type="PROSITE" id="PS50977">
    <property type="entry name" value="HTH_TETR_2"/>
    <property type="match status" value="1"/>
</dbReference>
<dbReference type="InterPro" id="IPR050109">
    <property type="entry name" value="HTH-type_TetR-like_transc_reg"/>
</dbReference>
<dbReference type="EMBL" id="PFFQ01000023">
    <property type="protein sequence ID" value="PIW17495.1"/>
    <property type="molecule type" value="Genomic_DNA"/>
</dbReference>
<feature type="DNA-binding region" description="H-T-H motif" evidence="4">
    <location>
        <begin position="85"/>
        <end position="104"/>
    </location>
</feature>
<keyword evidence="1" id="KW-0805">Transcription regulation</keyword>
<evidence type="ECO:0000256" key="3">
    <source>
        <dbReference type="ARBA" id="ARBA00023163"/>
    </source>
</evidence>